<dbReference type="PANTHER" id="PTHR12788">
    <property type="entry name" value="PROTEIN-TYROSINE SULFOTRANSFERASE 2"/>
    <property type="match status" value="1"/>
</dbReference>
<dbReference type="PANTHER" id="PTHR12788:SF10">
    <property type="entry name" value="PROTEIN-TYROSINE SULFOTRANSFERASE"/>
    <property type="match status" value="1"/>
</dbReference>
<accession>A0ABU9BNH5</accession>
<evidence type="ECO:0000313" key="3">
    <source>
        <dbReference type="Proteomes" id="UP001371218"/>
    </source>
</evidence>
<keyword evidence="1 2" id="KW-0808">Transferase</keyword>
<organism evidence="2 3">
    <name type="scientific">Ideonella lacteola</name>
    <dbReference type="NCBI Taxonomy" id="2984193"/>
    <lineage>
        <taxon>Bacteria</taxon>
        <taxon>Pseudomonadati</taxon>
        <taxon>Pseudomonadota</taxon>
        <taxon>Betaproteobacteria</taxon>
        <taxon>Burkholderiales</taxon>
        <taxon>Sphaerotilaceae</taxon>
        <taxon>Ideonella</taxon>
    </lineage>
</organism>
<dbReference type="EMBL" id="JBBUTG010000003">
    <property type="protein sequence ID" value="MEK8030644.1"/>
    <property type="molecule type" value="Genomic_DNA"/>
</dbReference>
<dbReference type="GO" id="GO:0016740">
    <property type="term" value="F:transferase activity"/>
    <property type="evidence" value="ECO:0007669"/>
    <property type="project" value="UniProtKB-KW"/>
</dbReference>
<dbReference type="Pfam" id="PF13469">
    <property type="entry name" value="Sulfotransfer_3"/>
    <property type="match status" value="1"/>
</dbReference>
<keyword evidence="3" id="KW-1185">Reference proteome</keyword>
<dbReference type="Proteomes" id="UP001371218">
    <property type="component" value="Unassembled WGS sequence"/>
</dbReference>
<dbReference type="RefSeq" id="WP_341425004.1">
    <property type="nucleotide sequence ID" value="NZ_JBBUTG010000003.1"/>
</dbReference>
<dbReference type="SUPFAM" id="SSF52540">
    <property type="entry name" value="P-loop containing nucleoside triphosphate hydrolases"/>
    <property type="match status" value="1"/>
</dbReference>
<evidence type="ECO:0000313" key="2">
    <source>
        <dbReference type="EMBL" id="MEK8030644.1"/>
    </source>
</evidence>
<proteinExistence type="predicted"/>
<evidence type="ECO:0000256" key="1">
    <source>
        <dbReference type="ARBA" id="ARBA00022679"/>
    </source>
</evidence>
<name>A0ABU9BNH5_9BURK</name>
<reference evidence="2 3" key="1">
    <citation type="submission" date="2024-04" db="EMBL/GenBank/DDBJ databases">
        <title>Novel species of the genus Ideonella isolated from streams.</title>
        <authorList>
            <person name="Lu H."/>
        </authorList>
    </citation>
    <scope>NUCLEOTIDE SEQUENCE [LARGE SCALE GENOMIC DNA]</scope>
    <source>
        <strain evidence="2 3">DXS29W</strain>
    </source>
</reference>
<dbReference type="InterPro" id="IPR027417">
    <property type="entry name" value="P-loop_NTPase"/>
</dbReference>
<gene>
    <name evidence="2" type="ORF">AACH06_07375</name>
</gene>
<dbReference type="InterPro" id="IPR026634">
    <property type="entry name" value="TPST-like"/>
</dbReference>
<dbReference type="Gene3D" id="3.40.50.300">
    <property type="entry name" value="P-loop containing nucleotide triphosphate hydrolases"/>
    <property type="match status" value="1"/>
</dbReference>
<sequence>MNKPAAPASKAKPAAAAPVAAVPAAVGLESPEAVEPPPPFFVLGCVRSGTTMLRDALRMHPNLACPEETHFFRWGEPYGTEAMSRSLSNNAVLKKHREIDGITEPEFADLLRQCGSRAELYTRYMALYLQRKKPGATRWFDKTPQNVYGALLAASSMPRSKFVHIVRDPINVVASLRIGRIVKVENLTGACNYWNEAVQIVSGLKRAYPARVFELRYEDFVADPEPQLKLLLDFIGEPFDAKWFAQLNTRQVDHKDEGVLSDAEQAVVRRSCAQGRRRYGYEPSEGGLGKLEGKAKGKAKAKAKAISNKVPGARKAAKAA</sequence>
<comment type="caution">
    <text evidence="2">The sequence shown here is derived from an EMBL/GenBank/DDBJ whole genome shotgun (WGS) entry which is preliminary data.</text>
</comment>
<protein>
    <submittedName>
        <fullName evidence="2">Sulfotransferase</fullName>
        <ecNumber evidence="2">2.8.2.-</ecNumber>
    </submittedName>
</protein>
<dbReference type="EC" id="2.8.2.-" evidence="2"/>